<dbReference type="Proteomes" id="UP000383971">
    <property type="component" value="Unassembled WGS sequence"/>
</dbReference>
<organism evidence="2 3">
    <name type="scientific">Pandoraea communis</name>
    <dbReference type="NCBI Taxonomy" id="2508297"/>
    <lineage>
        <taxon>Bacteria</taxon>
        <taxon>Pseudomonadati</taxon>
        <taxon>Pseudomonadota</taxon>
        <taxon>Betaproteobacteria</taxon>
        <taxon>Burkholderiales</taxon>
        <taxon>Burkholderiaceae</taxon>
        <taxon>Pandoraea</taxon>
    </lineage>
</organism>
<reference evidence="2 3" key="1">
    <citation type="submission" date="2019-08" db="EMBL/GenBank/DDBJ databases">
        <authorList>
            <person name="Peeters C."/>
        </authorList>
    </citation>
    <scope>NUCLEOTIDE SEQUENCE [LARGE SCALE GENOMIC DNA]</scope>
    <source>
        <strain evidence="2 3">LMG 31111</strain>
    </source>
</reference>
<accession>A0A5E4VTT7</accession>
<proteinExistence type="predicted"/>
<dbReference type="AlphaFoldDB" id="A0A5E4VTT7"/>
<dbReference type="PROSITE" id="PS51318">
    <property type="entry name" value="TAT"/>
    <property type="match status" value="1"/>
</dbReference>
<protein>
    <submittedName>
        <fullName evidence="2">Putative lipoprotein</fullName>
    </submittedName>
</protein>
<keyword evidence="3" id="KW-1185">Reference proteome</keyword>
<dbReference type="InterPro" id="IPR006311">
    <property type="entry name" value="TAT_signal"/>
</dbReference>
<keyword evidence="1" id="KW-0732">Signal</keyword>
<dbReference type="EMBL" id="CABPSE010000009">
    <property type="protein sequence ID" value="VVE15641.1"/>
    <property type="molecule type" value="Genomic_DNA"/>
</dbReference>
<evidence type="ECO:0000256" key="1">
    <source>
        <dbReference type="SAM" id="SignalP"/>
    </source>
</evidence>
<feature type="signal peptide" evidence="1">
    <location>
        <begin position="1"/>
        <end position="26"/>
    </location>
</feature>
<evidence type="ECO:0000313" key="2">
    <source>
        <dbReference type="EMBL" id="VVE15641.1"/>
    </source>
</evidence>
<feature type="chain" id="PRO_5023111810" evidence="1">
    <location>
        <begin position="27"/>
        <end position="160"/>
    </location>
</feature>
<dbReference type="RefSeq" id="WP_010808065.1">
    <property type="nucleotide sequence ID" value="NZ_CABPSE010000009.1"/>
</dbReference>
<gene>
    <name evidence="2" type="ORF">PCO31111_02887</name>
</gene>
<keyword evidence="2" id="KW-0449">Lipoprotein</keyword>
<evidence type="ECO:0000313" key="3">
    <source>
        <dbReference type="Proteomes" id="UP000383971"/>
    </source>
</evidence>
<sequence length="160" mass="17574">MQTRRRLLAASLAVTVTAMFGPAAHAARPPVPIVPHDNIPILSGSGKTLSLDEIRGAITRGAAVHDWVASPGKPGELVASLNVRNKHYASVTIKYSETAYSVTYRDSTNLEYQLSSVPNVSPRREDFNNTPPANTPVIHPNYNRWVDTLIRDINAELHRL</sequence>
<name>A0A5E4VTT7_9BURK</name>